<feature type="chain" id="PRO_5047088981" evidence="14">
    <location>
        <begin position="36"/>
        <end position="771"/>
    </location>
</feature>
<feature type="domain" description="TonB-dependent receptor-like beta-barrel" evidence="15">
    <location>
        <begin position="313"/>
        <end position="747"/>
    </location>
</feature>
<evidence type="ECO:0000259" key="16">
    <source>
        <dbReference type="Pfam" id="PF07715"/>
    </source>
</evidence>
<evidence type="ECO:0000313" key="17">
    <source>
        <dbReference type="EMBL" id="GAA0228082.1"/>
    </source>
</evidence>
<sequence length="771" mass="84604">MHPAFKREAAYGPRPCAAILCALASLALASGPAEAEPEAPAALPAITVTGTAERPATDPDMPASVESVTREQFRNWNVINSEDTLKYLPNLDVRKRFIGDQNSIIAVRGTSNTQSARGLVYADGLLLSNLLGNSYSFPPRWSMVFPDDIERVDVAYGPFSALYPGNAMGSTVLITTRMPTRFEARANAKAFTQHFDLFGVDRDFDGHEISATIGDKVGRLSYLLGVNRLKSTSQPMQFATLAQSDKPATAGATPVSGASFYDNQTGQRTAVLGMSGEGIKHTTQDQFKLRLQYDLTSELQAGASVAYWHERYTSDTSTFLRDENGDPVYAGKVAIDGREYDIPASALAASRGESDNWLYGLSLRTTRASGWNAEVNASAFDVTRSVGRQANAGGSFDGPGTITYGDGTGWKTFDLKAGYTPSAQAGPRAHRLALGYHFDRYATRNGTFNTTNWQGGAAGALKNAFEGRTSTQALYIQDGWRFLPRWKLVYGLRYEDWRAYGGSQASGAARLSYPGASRRHVSPKASLSFDVSDDLTLRASIGRAYRFPTVGELFQGQISGSSIVNNNPDLRAENDLGKELSAEWWHWNGVFRLSLFQDDVRDAIFRQTDTTVIPNVTNFQNIDEVRTRGAELGYQGRDVGMAGLDITASVAYTRSKILANASNPESVGKYFYRIPLWRAKLLGTYRFGERASASAGVRYSGRQYNTLTNTDTNPDVYGGTSTYTVADLKFTYRPNRFSEVSVGVDNLFDKRYFVYHPYPGRTLYVQAAVRM</sequence>
<dbReference type="PANTHER" id="PTHR30069">
    <property type="entry name" value="TONB-DEPENDENT OUTER MEMBRANE RECEPTOR"/>
    <property type="match status" value="1"/>
</dbReference>
<keyword evidence="9 12" id="KW-0472">Membrane</keyword>
<evidence type="ECO:0000256" key="11">
    <source>
        <dbReference type="ARBA" id="ARBA00023237"/>
    </source>
</evidence>
<keyword evidence="18" id="KW-1185">Reference proteome</keyword>
<dbReference type="PANTHER" id="PTHR30069:SF53">
    <property type="entry name" value="COLICIN I RECEPTOR-RELATED"/>
    <property type="match status" value="1"/>
</dbReference>
<keyword evidence="11 12" id="KW-0998">Cell outer membrane</keyword>
<dbReference type="EMBL" id="BAAAFN010000011">
    <property type="protein sequence ID" value="GAA0228082.1"/>
    <property type="molecule type" value="Genomic_DNA"/>
</dbReference>
<evidence type="ECO:0000256" key="7">
    <source>
        <dbReference type="ARBA" id="ARBA00023065"/>
    </source>
</evidence>
<dbReference type="InterPro" id="IPR037066">
    <property type="entry name" value="Plug_dom_sf"/>
</dbReference>
<keyword evidence="7" id="KW-0406">Ion transport</keyword>
<evidence type="ECO:0000256" key="8">
    <source>
        <dbReference type="ARBA" id="ARBA00023077"/>
    </source>
</evidence>
<keyword evidence="3 12" id="KW-0813">Transport</keyword>
<evidence type="ECO:0000256" key="14">
    <source>
        <dbReference type="SAM" id="SignalP"/>
    </source>
</evidence>
<evidence type="ECO:0000256" key="3">
    <source>
        <dbReference type="ARBA" id="ARBA00022448"/>
    </source>
</evidence>
<keyword evidence="6 14" id="KW-0732">Signal</keyword>
<dbReference type="InterPro" id="IPR039426">
    <property type="entry name" value="TonB-dep_rcpt-like"/>
</dbReference>
<dbReference type="Pfam" id="PF07715">
    <property type="entry name" value="Plug"/>
    <property type="match status" value="1"/>
</dbReference>
<dbReference type="CDD" id="cd01347">
    <property type="entry name" value="ligand_gated_channel"/>
    <property type="match status" value="1"/>
</dbReference>
<dbReference type="InterPro" id="IPR012910">
    <property type="entry name" value="Plug_dom"/>
</dbReference>
<evidence type="ECO:0000259" key="15">
    <source>
        <dbReference type="Pfam" id="PF00593"/>
    </source>
</evidence>
<evidence type="ECO:0000256" key="5">
    <source>
        <dbReference type="ARBA" id="ARBA00022692"/>
    </source>
</evidence>
<dbReference type="SUPFAM" id="SSF56935">
    <property type="entry name" value="Porins"/>
    <property type="match status" value="1"/>
</dbReference>
<protein>
    <submittedName>
        <fullName evidence="17">TonB-dependent receptor</fullName>
    </submittedName>
</protein>
<gene>
    <name evidence="17" type="ORF">GCM10009125_16390</name>
</gene>
<name>A0ABP3DBC4_9BURK</name>
<evidence type="ECO:0000256" key="2">
    <source>
        <dbReference type="ARBA" id="ARBA00009810"/>
    </source>
</evidence>
<dbReference type="InterPro" id="IPR036942">
    <property type="entry name" value="Beta-barrel_TonB_sf"/>
</dbReference>
<evidence type="ECO:0000256" key="12">
    <source>
        <dbReference type="PROSITE-ProRule" id="PRU01360"/>
    </source>
</evidence>
<keyword evidence="4 12" id="KW-1134">Transmembrane beta strand</keyword>
<keyword evidence="5 12" id="KW-0812">Transmembrane</keyword>
<evidence type="ECO:0000256" key="13">
    <source>
        <dbReference type="RuleBase" id="RU003357"/>
    </source>
</evidence>
<feature type="signal peptide" evidence="14">
    <location>
        <begin position="1"/>
        <end position="35"/>
    </location>
</feature>
<evidence type="ECO:0000256" key="6">
    <source>
        <dbReference type="ARBA" id="ARBA00022729"/>
    </source>
</evidence>
<keyword evidence="10 17" id="KW-0675">Receptor</keyword>
<dbReference type="InterPro" id="IPR000531">
    <property type="entry name" value="Beta-barrel_TonB"/>
</dbReference>
<comment type="caution">
    <text evidence="17">The sequence shown here is derived from an EMBL/GenBank/DDBJ whole genome shotgun (WGS) entry which is preliminary data.</text>
</comment>
<dbReference type="Gene3D" id="2.40.170.20">
    <property type="entry name" value="TonB-dependent receptor, beta-barrel domain"/>
    <property type="match status" value="1"/>
</dbReference>
<reference evidence="18" key="1">
    <citation type="journal article" date="2019" name="Int. J. Syst. Evol. Microbiol.">
        <title>The Global Catalogue of Microorganisms (GCM) 10K type strain sequencing project: providing services to taxonomists for standard genome sequencing and annotation.</title>
        <authorList>
            <consortium name="The Broad Institute Genomics Platform"/>
            <consortium name="The Broad Institute Genome Sequencing Center for Infectious Disease"/>
            <person name="Wu L."/>
            <person name="Ma J."/>
        </authorList>
    </citation>
    <scope>NUCLEOTIDE SEQUENCE [LARGE SCALE GENOMIC DNA]</scope>
    <source>
        <strain evidence="18">JCM 16240</strain>
    </source>
</reference>
<comment type="subcellular location">
    <subcellularLocation>
        <location evidence="1 12">Cell outer membrane</location>
        <topology evidence="1 12">Multi-pass membrane protein</topology>
    </subcellularLocation>
</comment>
<feature type="domain" description="TonB-dependent receptor plug" evidence="16">
    <location>
        <begin position="60"/>
        <end position="170"/>
    </location>
</feature>
<dbReference type="Pfam" id="PF00593">
    <property type="entry name" value="TonB_dep_Rec_b-barrel"/>
    <property type="match status" value="1"/>
</dbReference>
<evidence type="ECO:0000256" key="10">
    <source>
        <dbReference type="ARBA" id="ARBA00023170"/>
    </source>
</evidence>
<evidence type="ECO:0000313" key="18">
    <source>
        <dbReference type="Proteomes" id="UP001501176"/>
    </source>
</evidence>
<accession>A0ABP3DBC4</accession>
<evidence type="ECO:0000256" key="1">
    <source>
        <dbReference type="ARBA" id="ARBA00004571"/>
    </source>
</evidence>
<evidence type="ECO:0000256" key="9">
    <source>
        <dbReference type="ARBA" id="ARBA00023136"/>
    </source>
</evidence>
<dbReference type="Gene3D" id="2.170.130.10">
    <property type="entry name" value="TonB-dependent receptor, plug domain"/>
    <property type="match status" value="1"/>
</dbReference>
<evidence type="ECO:0000256" key="4">
    <source>
        <dbReference type="ARBA" id="ARBA00022452"/>
    </source>
</evidence>
<proteinExistence type="inferred from homology"/>
<comment type="similarity">
    <text evidence="2 12 13">Belongs to the TonB-dependent receptor family.</text>
</comment>
<organism evidence="17 18">
    <name type="scientific">Castellaniella daejeonensis</name>
    <dbReference type="NCBI Taxonomy" id="659013"/>
    <lineage>
        <taxon>Bacteria</taxon>
        <taxon>Pseudomonadati</taxon>
        <taxon>Pseudomonadota</taxon>
        <taxon>Betaproteobacteria</taxon>
        <taxon>Burkholderiales</taxon>
        <taxon>Alcaligenaceae</taxon>
        <taxon>Castellaniella</taxon>
    </lineage>
</organism>
<dbReference type="RefSeq" id="WP_343820865.1">
    <property type="nucleotide sequence ID" value="NZ_BAAAFN010000011.1"/>
</dbReference>
<dbReference type="Proteomes" id="UP001501176">
    <property type="component" value="Unassembled WGS sequence"/>
</dbReference>
<dbReference type="PROSITE" id="PS52016">
    <property type="entry name" value="TONB_DEPENDENT_REC_3"/>
    <property type="match status" value="1"/>
</dbReference>
<keyword evidence="8 13" id="KW-0798">TonB box</keyword>